<sequence>LCYSLVSLTRRGTHLRGHGQGLAAAAGRDLFVESALLQTGRKMVVALVIAAVAVIGAMLMWLYVVVSSAVERSESGSSQN</sequence>
<keyword evidence="1" id="KW-0472">Membrane</keyword>
<comment type="caution">
    <text evidence="2">The sequence shown here is derived from an EMBL/GenBank/DDBJ whole genome shotgun (WGS) entry which is preliminary data.</text>
</comment>
<keyword evidence="1" id="KW-0812">Transmembrane</keyword>
<evidence type="ECO:0000256" key="1">
    <source>
        <dbReference type="SAM" id="Phobius"/>
    </source>
</evidence>
<organism evidence="2">
    <name type="scientific">marine sediment metagenome</name>
    <dbReference type="NCBI Taxonomy" id="412755"/>
    <lineage>
        <taxon>unclassified sequences</taxon>
        <taxon>metagenomes</taxon>
        <taxon>ecological metagenomes</taxon>
    </lineage>
</organism>
<dbReference type="EMBL" id="LAZR01009369">
    <property type="protein sequence ID" value="KKM73034.1"/>
    <property type="molecule type" value="Genomic_DNA"/>
</dbReference>
<feature type="non-terminal residue" evidence="2">
    <location>
        <position position="1"/>
    </location>
</feature>
<accession>A0A0F9JT86</accession>
<dbReference type="AlphaFoldDB" id="A0A0F9JT86"/>
<feature type="transmembrane region" description="Helical" evidence="1">
    <location>
        <begin position="44"/>
        <end position="64"/>
    </location>
</feature>
<proteinExistence type="predicted"/>
<protein>
    <submittedName>
        <fullName evidence="2">Uncharacterized protein</fullName>
    </submittedName>
</protein>
<name>A0A0F9JT86_9ZZZZ</name>
<reference evidence="2" key="1">
    <citation type="journal article" date="2015" name="Nature">
        <title>Complex archaea that bridge the gap between prokaryotes and eukaryotes.</title>
        <authorList>
            <person name="Spang A."/>
            <person name="Saw J.H."/>
            <person name="Jorgensen S.L."/>
            <person name="Zaremba-Niedzwiedzka K."/>
            <person name="Martijn J."/>
            <person name="Lind A.E."/>
            <person name="van Eijk R."/>
            <person name="Schleper C."/>
            <person name="Guy L."/>
            <person name="Ettema T.J."/>
        </authorList>
    </citation>
    <scope>NUCLEOTIDE SEQUENCE</scope>
</reference>
<evidence type="ECO:0000313" key="2">
    <source>
        <dbReference type="EMBL" id="KKM73034.1"/>
    </source>
</evidence>
<gene>
    <name evidence="2" type="ORF">LCGC14_1414480</name>
</gene>
<keyword evidence="1" id="KW-1133">Transmembrane helix</keyword>